<dbReference type="GO" id="GO:0004365">
    <property type="term" value="F:glyceraldehyde-3-phosphate dehydrogenase (NAD+) (phosphorylating) activity"/>
    <property type="evidence" value="ECO:0007669"/>
    <property type="project" value="UniProtKB-EC"/>
</dbReference>
<evidence type="ECO:0000313" key="8">
    <source>
        <dbReference type="RefSeq" id="XP_023937242.1"/>
    </source>
</evidence>
<keyword evidence="2" id="KW-0560">Oxidoreductase</keyword>
<keyword evidence="5" id="KW-0732">Signal</keyword>
<keyword evidence="7" id="KW-1185">Reference proteome</keyword>
<dbReference type="Gene3D" id="3.40.50.720">
    <property type="entry name" value="NAD(P)-binding Rossmann-like Domain"/>
    <property type="match status" value="1"/>
</dbReference>
<dbReference type="Gene3D" id="3.30.360.10">
    <property type="entry name" value="Dihydrodipicolinate Reductase, domain 2"/>
    <property type="match status" value="1"/>
</dbReference>
<dbReference type="InterPro" id="IPR020829">
    <property type="entry name" value="GlycerAld_3-P_DH_cat"/>
</dbReference>
<proteinExistence type="inferred from homology"/>
<dbReference type="InterPro" id="IPR020828">
    <property type="entry name" value="GlycerAld_3-P_DH_NAD(P)-bd"/>
</dbReference>
<dbReference type="KEGG" id="bany:112045328"/>
<dbReference type="InterPro" id="IPR020831">
    <property type="entry name" value="GlycerAld/Erythrose_P_DH"/>
</dbReference>
<dbReference type="RefSeq" id="XP_023937242.1">
    <property type="nucleotide sequence ID" value="XM_024081474.2"/>
</dbReference>
<feature type="domain" description="Glyceraldehyde 3-phosphate dehydrogenase NAD(P) binding" evidence="6">
    <location>
        <begin position="11"/>
        <end position="160"/>
    </location>
</feature>
<dbReference type="CDD" id="cd05214">
    <property type="entry name" value="GAPDH_I_N"/>
    <property type="match status" value="1"/>
</dbReference>
<evidence type="ECO:0000256" key="5">
    <source>
        <dbReference type="SAM" id="SignalP"/>
    </source>
</evidence>
<comment type="similarity">
    <text evidence="1 4">Belongs to the glyceraldehyde-3-phosphate dehydrogenase family.</text>
</comment>
<evidence type="ECO:0000256" key="2">
    <source>
        <dbReference type="ARBA" id="ARBA00023002"/>
    </source>
</evidence>
<dbReference type="GO" id="GO:0005829">
    <property type="term" value="C:cytosol"/>
    <property type="evidence" value="ECO:0007669"/>
    <property type="project" value="TreeGrafter"/>
</dbReference>
<dbReference type="GeneID" id="112045328"/>
<gene>
    <name evidence="8" type="primary">LOC112045328</name>
</gene>
<evidence type="ECO:0000256" key="4">
    <source>
        <dbReference type="RuleBase" id="RU000397"/>
    </source>
</evidence>
<accession>A0A6J1MWC5</accession>
<name>A0A6J1MWC5_BICAN</name>
<dbReference type="PRINTS" id="PR00078">
    <property type="entry name" value="G3PDHDRGNASE"/>
</dbReference>
<organism evidence="7 8">
    <name type="scientific">Bicyclus anynana</name>
    <name type="common">Squinting bush brown butterfly</name>
    <dbReference type="NCBI Taxonomy" id="110368"/>
    <lineage>
        <taxon>Eukaryota</taxon>
        <taxon>Metazoa</taxon>
        <taxon>Ecdysozoa</taxon>
        <taxon>Arthropoda</taxon>
        <taxon>Hexapoda</taxon>
        <taxon>Insecta</taxon>
        <taxon>Pterygota</taxon>
        <taxon>Neoptera</taxon>
        <taxon>Endopterygota</taxon>
        <taxon>Lepidoptera</taxon>
        <taxon>Glossata</taxon>
        <taxon>Ditrysia</taxon>
        <taxon>Papilionoidea</taxon>
        <taxon>Nymphalidae</taxon>
        <taxon>Satyrinae</taxon>
        <taxon>Satyrini</taxon>
        <taxon>Mycalesina</taxon>
        <taxon>Bicyclus</taxon>
    </lineage>
</organism>
<feature type="signal peptide" evidence="5">
    <location>
        <begin position="1"/>
        <end position="15"/>
    </location>
</feature>
<evidence type="ECO:0000259" key="6">
    <source>
        <dbReference type="SMART" id="SM00846"/>
    </source>
</evidence>
<dbReference type="GO" id="GO:0006096">
    <property type="term" value="P:glycolytic process"/>
    <property type="evidence" value="ECO:0007669"/>
    <property type="project" value="TreeGrafter"/>
</dbReference>
<dbReference type="Pfam" id="PF00044">
    <property type="entry name" value="Gp_dh_N"/>
    <property type="match status" value="1"/>
</dbReference>
<evidence type="ECO:0000313" key="7">
    <source>
        <dbReference type="Proteomes" id="UP001652582"/>
    </source>
</evidence>
<evidence type="ECO:0000256" key="3">
    <source>
        <dbReference type="ARBA" id="ARBA00047698"/>
    </source>
</evidence>
<dbReference type="AlphaFoldDB" id="A0A6J1MWC5"/>
<protein>
    <submittedName>
        <fullName evidence="8">Uncharacterized protein LOC112045328</fullName>
    </submittedName>
</protein>
<reference evidence="8" key="1">
    <citation type="submission" date="2025-08" db="UniProtKB">
        <authorList>
            <consortium name="RefSeq"/>
        </authorList>
    </citation>
    <scope>IDENTIFICATION</scope>
</reference>
<dbReference type="OrthoDB" id="1152826at2759"/>
<dbReference type="SMART" id="SM00846">
    <property type="entry name" value="Gp_dh_N"/>
    <property type="match status" value="1"/>
</dbReference>
<feature type="chain" id="PRO_5026919870" evidence="5">
    <location>
        <begin position="16"/>
        <end position="875"/>
    </location>
</feature>
<dbReference type="GO" id="GO:0051287">
    <property type="term" value="F:NAD binding"/>
    <property type="evidence" value="ECO:0007669"/>
    <property type="project" value="InterPro"/>
</dbReference>
<dbReference type="PANTHER" id="PTHR10836:SF134">
    <property type="entry name" value="GLYCERALDEHYDE-3-PHOSPHATE DEHYDROGENASE (PHOSPHORYLATING)"/>
    <property type="match status" value="1"/>
</dbReference>
<dbReference type="Proteomes" id="UP001652582">
    <property type="component" value="Chromosome 19"/>
</dbReference>
<comment type="catalytic activity">
    <reaction evidence="3">
        <text>D-glyceraldehyde 3-phosphate + phosphate + NAD(+) = (2R)-3-phospho-glyceroyl phosphate + NADH + H(+)</text>
        <dbReference type="Rhea" id="RHEA:10300"/>
        <dbReference type="ChEBI" id="CHEBI:15378"/>
        <dbReference type="ChEBI" id="CHEBI:43474"/>
        <dbReference type="ChEBI" id="CHEBI:57540"/>
        <dbReference type="ChEBI" id="CHEBI:57604"/>
        <dbReference type="ChEBI" id="CHEBI:57945"/>
        <dbReference type="ChEBI" id="CHEBI:59776"/>
        <dbReference type="EC" id="1.2.1.12"/>
    </reaction>
</comment>
<sequence length="875" mass="99599">MIFFLLLRMVARVGINGFGRIGRVIFRTCMQSKELEVIAINDPAIDVEYICYLIKFDSTHGKFKSAVTFSADEISIDDKTIKVFSEKFPSKIPWHSVNVQYVVEASGMFTSLEKASCHLTSQSIKRVLVTAPTLDIPMLILGVNEEQINAEHKVISCASSTLYCLAPIVKILEDNYGVSEGFITSIHAMTPSLKPLDGLCIKGKHWRDHRSIHQNIIPAATSACKALQIIIPSVKDKLAGLAFRVPIVNVSVLDITVRLTKNTTIQDIIKCVEAESKSTMKNIIKTSKDQQVSSDFMGEENSCILDINSSLQLNPNFFKLICWYENEYSYACRVVGSIIYSEETYKKSVKNTLVNLNYKSISNQSVLKRPTPSFKRVYEICNCCTQKNPKILNTIQKSGLQTTVLSQQQTYNKHRASPLRTLRSDPLALKDNGIFKVWNDEKQISKPVIKENRNSFFENCETSGPAYIQNNNYVNNKERLEEVKKEFSKMVEITETLLKKSSQSSREINILEGKIEKEEDMKDTEKIFAKTLVISPTVSKRFPTNGVFQTDISTIYKNVFKTQIKENCNILLDINTTELNTTSNADYKKINNQLKRTCNAIAPVNLVTHRQLHNLDYDCNNEKVCDDMATQQNFRFNLENCSCVTKENNIRTDSSFNKSDLGNFNLCKKLCKHDFQKDLKNLNRAQNCLDIVLKNNSKHCFEITDKSDINRAELIDSAHENNNFSNRNVIRKTIIQQILKMLTEQSMEETTRSPSLVETSTTISARNINKGLDIYDKIDSASATDSENSFQINEKTSEVIDLTDLTSSVEDLERLDKICRIIEISDEMSDKLFSALNNKNNNTRQTKWSFKDLCERLKLDDFCNNVFGRPNCYSE</sequence>
<dbReference type="FunFam" id="3.40.50.720:FF:000001">
    <property type="entry name" value="Glyceraldehyde-3-phosphate dehydrogenase"/>
    <property type="match status" value="1"/>
</dbReference>
<dbReference type="Pfam" id="PF02800">
    <property type="entry name" value="Gp_dh_C"/>
    <property type="match status" value="1"/>
</dbReference>
<dbReference type="PANTHER" id="PTHR10836">
    <property type="entry name" value="GLYCERALDEHYDE 3-PHOSPHATE DEHYDROGENASE"/>
    <property type="match status" value="1"/>
</dbReference>
<evidence type="ECO:0000256" key="1">
    <source>
        <dbReference type="ARBA" id="ARBA00007406"/>
    </source>
</evidence>
<dbReference type="SUPFAM" id="SSF51735">
    <property type="entry name" value="NAD(P)-binding Rossmann-fold domains"/>
    <property type="match status" value="1"/>
</dbReference>
<dbReference type="InterPro" id="IPR036291">
    <property type="entry name" value="NAD(P)-bd_dom_sf"/>
</dbReference>
<dbReference type="SUPFAM" id="SSF55347">
    <property type="entry name" value="Glyceraldehyde-3-phosphate dehydrogenase-like, C-terminal domain"/>
    <property type="match status" value="1"/>
</dbReference>